<evidence type="ECO:0000313" key="14">
    <source>
        <dbReference type="Proteomes" id="UP000001307"/>
    </source>
</evidence>
<evidence type="ECO:0000256" key="4">
    <source>
        <dbReference type="ARBA" id="ARBA00022525"/>
    </source>
</evidence>
<dbReference type="EMBL" id="FN653015">
    <property type="protein sequence ID" value="CBY20076.1"/>
    <property type="molecule type" value="Genomic_DNA"/>
</dbReference>
<dbReference type="AlphaFoldDB" id="E4WQ92"/>
<evidence type="ECO:0000256" key="11">
    <source>
        <dbReference type="RuleBase" id="RU003654"/>
    </source>
</evidence>
<proteinExistence type="inferred from homology"/>
<keyword evidence="10" id="KW-1015">Disulfide bond</keyword>
<keyword evidence="8" id="KW-0442">Lipid degradation</keyword>
<dbReference type="Pfam" id="PF00068">
    <property type="entry name" value="Phospholip_A2_1"/>
    <property type="match status" value="1"/>
</dbReference>
<dbReference type="InterPro" id="IPR016090">
    <property type="entry name" value="PLA2-like_dom"/>
</dbReference>
<keyword evidence="6" id="KW-0378">Hydrolase</keyword>
<reference evidence="13" key="1">
    <citation type="journal article" date="2010" name="Science">
        <title>Plasticity of animal genome architecture unmasked by rapid evolution of a pelagic tunicate.</title>
        <authorList>
            <person name="Denoeud F."/>
            <person name="Henriet S."/>
            <person name="Mungpakdee S."/>
            <person name="Aury J.M."/>
            <person name="Da Silva C."/>
            <person name="Brinkmann H."/>
            <person name="Mikhaleva J."/>
            <person name="Olsen L.C."/>
            <person name="Jubin C."/>
            <person name="Canestro C."/>
            <person name="Bouquet J.M."/>
            <person name="Danks G."/>
            <person name="Poulain J."/>
            <person name="Campsteijn C."/>
            <person name="Adamski M."/>
            <person name="Cross I."/>
            <person name="Yadetie F."/>
            <person name="Muffato M."/>
            <person name="Louis A."/>
            <person name="Butcher S."/>
            <person name="Tsagkogeorga G."/>
            <person name="Konrad A."/>
            <person name="Singh S."/>
            <person name="Jensen M.F."/>
            <person name="Cong E.H."/>
            <person name="Eikeseth-Otteraa H."/>
            <person name="Noel B."/>
            <person name="Anthouard V."/>
            <person name="Porcel B.M."/>
            <person name="Kachouri-Lafond R."/>
            <person name="Nishino A."/>
            <person name="Ugolini M."/>
            <person name="Chourrout P."/>
            <person name="Nishida H."/>
            <person name="Aasland R."/>
            <person name="Huzurbazar S."/>
            <person name="Westhof E."/>
            <person name="Delsuc F."/>
            <person name="Lehrach H."/>
            <person name="Reinhardt R."/>
            <person name="Weissenbach J."/>
            <person name="Roy S.W."/>
            <person name="Artiguenave F."/>
            <person name="Postlethwait J.H."/>
            <person name="Manak J.R."/>
            <person name="Thompson E.M."/>
            <person name="Jaillon O."/>
            <person name="Du Pasquier L."/>
            <person name="Boudinot P."/>
            <person name="Liberles D.A."/>
            <person name="Volff J.N."/>
            <person name="Philippe H."/>
            <person name="Lenhard B."/>
            <person name="Roest Crollius H."/>
            <person name="Wincker P."/>
            <person name="Chourrout D."/>
        </authorList>
    </citation>
    <scope>NUCLEOTIDE SEQUENCE [LARGE SCALE GENOMIC DNA]</scope>
</reference>
<dbReference type="GO" id="GO:0005576">
    <property type="term" value="C:extracellular region"/>
    <property type="evidence" value="ECO:0007669"/>
    <property type="project" value="UniProtKB-SubCell"/>
</dbReference>
<dbReference type="GO" id="GO:0050482">
    <property type="term" value="P:arachidonate secretion"/>
    <property type="evidence" value="ECO:0007669"/>
    <property type="project" value="InterPro"/>
</dbReference>
<dbReference type="SUPFAM" id="SSF48619">
    <property type="entry name" value="Phospholipase A2, PLA2"/>
    <property type="match status" value="1"/>
</dbReference>
<evidence type="ECO:0000259" key="12">
    <source>
        <dbReference type="SMART" id="SM00085"/>
    </source>
</evidence>
<organism evidence="13">
    <name type="scientific">Oikopleura dioica</name>
    <name type="common">Tunicate</name>
    <dbReference type="NCBI Taxonomy" id="34765"/>
    <lineage>
        <taxon>Eukaryota</taxon>
        <taxon>Metazoa</taxon>
        <taxon>Chordata</taxon>
        <taxon>Tunicata</taxon>
        <taxon>Appendicularia</taxon>
        <taxon>Copelata</taxon>
        <taxon>Oikopleuridae</taxon>
        <taxon>Oikopleura</taxon>
    </lineage>
</organism>
<comment type="similarity">
    <text evidence="11">Belongs to the phospholipase A2 family.</text>
</comment>
<sequence length="210" mass="23878">MKFSATSLTALVSAQRGFDPTESERVDNSVRRYFQLTTMMEHVNPEFDEKKYWTYGCNCLVLGDRPMSDPGKGRPVDELDSVCKAYKDCLKCARKTHGDMCIPEMVEYKFRITKSDEIICRDDKGSCGRDLCMCDKMFAQQHETAKDVFDEQYHMFWAPNGWEPQEECFRKGNSFSDPQCCGGSTSPFVQFNGNRKECCADGSVAMIGSC</sequence>
<evidence type="ECO:0000256" key="9">
    <source>
        <dbReference type="ARBA" id="ARBA00023098"/>
    </source>
</evidence>
<keyword evidence="9" id="KW-0443">Lipid metabolism</keyword>
<feature type="disulfide bond" evidence="10">
    <location>
        <begin position="101"/>
        <end position="127"/>
    </location>
</feature>
<dbReference type="Proteomes" id="UP000001307">
    <property type="component" value="Unassembled WGS sequence"/>
</dbReference>
<evidence type="ECO:0000256" key="3">
    <source>
        <dbReference type="ARBA" id="ARBA00013278"/>
    </source>
</evidence>
<comment type="subcellular location">
    <subcellularLocation>
        <location evidence="2">Secreted</location>
    </subcellularLocation>
</comment>
<feature type="domain" description="Phospholipase A2-like central" evidence="12">
    <location>
        <begin position="32"/>
        <end position="163"/>
    </location>
</feature>
<evidence type="ECO:0000256" key="10">
    <source>
        <dbReference type="PIRSR" id="PIRSR601211-3"/>
    </source>
</evidence>
<evidence type="ECO:0000256" key="7">
    <source>
        <dbReference type="ARBA" id="ARBA00022837"/>
    </source>
</evidence>
<evidence type="ECO:0000256" key="1">
    <source>
        <dbReference type="ARBA" id="ARBA00001913"/>
    </source>
</evidence>
<name>E4WQ92_OIKDI</name>
<dbReference type="GO" id="GO:0016042">
    <property type="term" value="P:lipid catabolic process"/>
    <property type="evidence" value="ECO:0007669"/>
    <property type="project" value="UniProtKB-KW"/>
</dbReference>
<dbReference type="InParanoid" id="E4WQ92"/>
<feature type="disulfide bond" evidence="10">
    <location>
        <begin position="89"/>
        <end position="134"/>
    </location>
</feature>
<dbReference type="Gene3D" id="1.20.90.10">
    <property type="entry name" value="Phospholipase A2 domain"/>
    <property type="match status" value="1"/>
</dbReference>
<comment type="cofactor">
    <cofactor evidence="1">
        <name>Ca(2+)</name>
        <dbReference type="ChEBI" id="CHEBI:29108"/>
    </cofactor>
</comment>
<keyword evidence="14" id="KW-1185">Reference proteome</keyword>
<evidence type="ECO:0000256" key="8">
    <source>
        <dbReference type="ARBA" id="ARBA00022963"/>
    </source>
</evidence>
<evidence type="ECO:0000313" key="13">
    <source>
        <dbReference type="EMBL" id="CBY20076.1"/>
    </source>
</evidence>
<dbReference type="GO" id="GO:0004623">
    <property type="term" value="F:phospholipase A2 activity"/>
    <property type="evidence" value="ECO:0007669"/>
    <property type="project" value="UniProtKB-EC"/>
</dbReference>
<protein>
    <recommendedName>
        <fullName evidence="3">phospholipase A2</fullName>
        <ecNumber evidence="3">3.1.1.4</ecNumber>
    </recommendedName>
</protein>
<dbReference type="PANTHER" id="PTHR11716:SF47">
    <property type="entry name" value="PHOSPHOLIPASE A2-ALPHA"/>
    <property type="match status" value="1"/>
</dbReference>
<gene>
    <name evidence="13" type="ORF">GSOID_T00000059001</name>
</gene>
<keyword evidence="7" id="KW-0106">Calcium</keyword>
<accession>E4WQ92</accession>
<feature type="disulfide bond" evidence="10">
    <location>
        <begin position="120"/>
        <end position="132"/>
    </location>
</feature>
<dbReference type="OrthoDB" id="5841574at2759"/>
<evidence type="ECO:0000256" key="6">
    <source>
        <dbReference type="ARBA" id="ARBA00022801"/>
    </source>
</evidence>
<evidence type="ECO:0000256" key="5">
    <source>
        <dbReference type="ARBA" id="ARBA00022723"/>
    </source>
</evidence>
<evidence type="ECO:0000256" key="2">
    <source>
        <dbReference type="ARBA" id="ARBA00004613"/>
    </source>
</evidence>
<feature type="disulfide bond" evidence="10">
    <location>
        <begin position="59"/>
        <end position="83"/>
    </location>
</feature>
<keyword evidence="5" id="KW-0479">Metal-binding</keyword>
<dbReference type="EC" id="3.1.1.4" evidence="3"/>
<dbReference type="GO" id="GO:0005509">
    <property type="term" value="F:calcium ion binding"/>
    <property type="evidence" value="ECO:0007669"/>
    <property type="project" value="InterPro"/>
</dbReference>
<dbReference type="InterPro" id="IPR001211">
    <property type="entry name" value="PLA2"/>
</dbReference>
<keyword evidence="4" id="KW-0964">Secreted</keyword>
<dbReference type="PANTHER" id="PTHR11716">
    <property type="entry name" value="PHOSPHOLIPASE A2 FAMILY MEMBER"/>
    <property type="match status" value="1"/>
</dbReference>
<dbReference type="InterPro" id="IPR036444">
    <property type="entry name" value="PLipase_A2_dom_sf"/>
</dbReference>
<dbReference type="SMART" id="SM00085">
    <property type="entry name" value="PA2c"/>
    <property type="match status" value="1"/>
</dbReference>
<dbReference type="GO" id="GO:0006644">
    <property type="term" value="P:phospholipid metabolic process"/>
    <property type="evidence" value="ECO:0007669"/>
    <property type="project" value="InterPro"/>
</dbReference>